<keyword evidence="6" id="KW-0315">Glutamine amidotransferase</keyword>
<name>A0A9D1WRZ6_9FIRM</name>
<dbReference type="NCBIfam" id="NF002204">
    <property type="entry name" value="PRK01077.1"/>
    <property type="match status" value="1"/>
</dbReference>
<protein>
    <submittedName>
        <fullName evidence="9">Cobyrinate a,c-diamide synthase</fullName>
    </submittedName>
</protein>
<dbReference type="InterPro" id="IPR002586">
    <property type="entry name" value="CobQ/CobB/MinD/ParA_Nub-bd_dom"/>
</dbReference>
<dbReference type="SUPFAM" id="SSF52540">
    <property type="entry name" value="P-loop containing nucleoside triphosphate hydrolases"/>
    <property type="match status" value="1"/>
</dbReference>
<keyword evidence="5" id="KW-0460">Magnesium</keyword>
<dbReference type="InterPro" id="IPR029062">
    <property type="entry name" value="Class_I_gatase-like"/>
</dbReference>
<dbReference type="Pfam" id="PF01656">
    <property type="entry name" value="CbiA"/>
    <property type="match status" value="1"/>
</dbReference>
<dbReference type="PROSITE" id="PS51274">
    <property type="entry name" value="GATASE_COBBQ"/>
    <property type="match status" value="1"/>
</dbReference>
<reference evidence="9" key="2">
    <citation type="submission" date="2021-04" db="EMBL/GenBank/DDBJ databases">
        <authorList>
            <person name="Gilroy R."/>
        </authorList>
    </citation>
    <scope>NUCLEOTIDE SEQUENCE</scope>
    <source>
        <strain evidence="9">CHK188-5543</strain>
    </source>
</reference>
<dbReference type="GO" id="GO:0005524">
    <property type="term" value="F:ATP binding"/>
    <property type="evidence" value="ECO:0007669"/>
    <property type="project" value="UniProtKB-KW"/>
</dbReference>
<keyword evidence="2" id="KW-0436">Ligase</keyword>
<dbReference type="InterPro" id="IPR011698">
    <property type="entry name" value="GATase_3"/>
</dbReference>
<accession>A0A9D1WRZ6</accession>
<dbReference type="CDD" id="cd03130">
    <property type="entry name" value="GATase1_CobB"/>
    <property type="match status" value="1"/>
</dbReference>
<dbReference type="SUPFAM" id="SSF52317">
    <property type="entry name" value="Class I glutamine amidotransferase-like"/>
    <property type="match status" value="1"/>
</dbReference>
<dbReference type="NCBIfam" id="TIGR00379">
    <property type="entry name" value="cobB"/>
    <property type="match status" value="1"/>
</dbReference>
<dbReference type="AlphaFoldDB" id="A0A9D1WRZ6"/>
<comment type="cofactor">
    <cofactor evidence="1">
        <name>Mg(2+)</name>
        <dbReference type="ChEBI" id="CHEBI:18420"/>
    </cofactor>
</comment>
<evidence type="ECO:0000256" key="6">
    <source>
        <dbReference type="ARBA" id="ARBA00022962"/>
    </source>
</evidence>
<evidence type="ECO:0000256" key="1">
    <source>
        <dbReference type="ARBA" id="ARBA00001946"/>
    </source>
</evidence>
<proteinExistence type="predicted"/>
<feature type="domain" description="CobB/CobQ-like glutamine amidotransferase" evidence="8">
    <location>
        <begin position="250"/>
        <end position="433"/>
    </location>
</feature>
<evidence type="ECO:0000256" key="5">
    <source>
        <dbReference type="ARBA" id="ARBA00022842"/>
    </source>
</evidence>
<comment type="caution">
    <text evidence="9">The sequence shown here is derived from an EMBL/GenBank/DDBJ whole genome shotgun (WGS) entry which is preliminary data.</text>
</comment>
<reference evidence="9" key="1">
    <citation type="journal article" date="2021" name="PeerJ">
        <title>Extensive microbial diversity within the chicken gut microbiome revealed by metagenomics and culture.</title>
        <authorList>
            <person name="Gilroy R."/>
            <person name="Ravi A."/>
            <person name="Getino M."/>
            <person name="Pursley I."/>
            <person name="Horton D.L."/>
            <person name="Alikhan N.F."/>
            <person name="Baker D."/>
            <person name="Gharbi K."/>
            <person name="Hall N."/>
            <person name="Watson M."/>
            <person name="Adriaenssens E.M."/>
            <person name="Foster-Nyarko E."/>
            <person name="Jarju S."/>
            <person name="Secka A."/>
            <person name="Antonio M."/>
            <person name="Oren A."/>
            <person name="Chaudhuri R.R."/>
            <person name="La Ragione R."/>
            <person name="Hildebrand F."/>
            <person name="Pallen M.J."/>
        </authorList>
    </citation>
    <scope>NUCLEOTIDE SEQUENCE</scope>
    <source>
        <strain evidence="9">CHK188-5543</strain>
    </source>
</reference>
<dbReference type="EMBL" id="DXES01000123">
    <property type="protein sequence ID" value="HIX65715.1"/>
    <property type="molecule type" value="Genomic_DNA"/>
</dbReference>
<dbReference type="PANTHER" id="PTHR43873:SF1">
    <property type="entry name" value="COBYRINATE A,C-DIAMIDE SYNTHASE"/>
    <property type="match status" value="1"/>
</dbReference>
<dbReference type="InterPro" id="IPR004484">
    <property type="entry name" value="CbiA/CobB_synth"/>
</dbReference>
<dbReference type="InterPro" id="IPR027417">
    <property type="entry name" value="P-loop_NTPase"/>
</dbReference>
<feature type="domain" description="CobQ/CobB/MinD/ParA nucleotide binding" evidence="7">
    <location>
        <begin position="10"/>
        <end position="184"/>
    </location>
</feature>
<dbReference type="GO" id="GO:0042242">
    <property type="term" value="F:cobyrinic acid a,c-diamide synthase activity"/>
    <property type="evidence" value="ECO:0007669"/>
    <property type="project" value="InterPro"/>
</dbReference>
<keyword evidence="4" id="KW-0067">ATP-binding</keyword>
<dbReference type="Gene3D" id="3.40.50.300">
    <property type="entry name" value="P-loop containing nucleotide triphosphate hydrolases"/>
    <property type="match status" value="1"/>
</dbReference>
<dbReference type="PANTHER" id="PTHR43873">
    <property type="entry name" value="COBYRINATE A,C-DIAMIDE SYNTHASE"/>
    <property type="match status" value="1"/>
</dbReference>
<evidence type="ECO:0000256" key="2">
    <source>
        <dbReference type="ARBA" id="ARBA00022598"/>
    </source>
</evidence>
<evidence type="ECO:0000256" key="4">
    <source>
        <dbReference type="ARBA" id="ARBA00022840"/>
    </source>
</evidence>
<evidence type="ECO:0000313" key="9">
    <source>
        <dbReference type="EMBL" id="HIX65715.1"/>
    </source>
</evidence>
<keyword evidence="3" id="KW-0547">Nucleotide-binding</keyword>
<evidence type="ECO:0000313" key="10">
    <source>
        <dbReference type="Proteomes" id="UP000886800"/>
    </source>
</evidence>
<organism evidence="9 10">
    <name type="scientific">Candidatus Anaerotruncus excrementipullorum</name>
    <dbReference type="NCBI Taxonomy" id="2838465"/>
    <lineage>
        <taxon>Bacteria</taxon>
        <taxon>Bacillati</taxon>
        <taxon>Bacillota</taxon>
        <taxon>Clostridia</taxon>
        <taxon>Eubacteriales</taxon>
        <taxon>Oscillospiraceae</taxon>
        <taxon>Anaerotruncus</taxon>
    </lineage>
</organism>
<evidence type="ECO:0000256" key="3">
    <source>
        <dbReference type="ARBA" id="ARBA00022741"/>
    </source>
</evidence>
<evidence type="ECO:0000259" key="8">
    <source>
        <dbReference type="Pfam" id="PF07685"/>
    </source>
</evidence>
<dbReference type="Pfam" id="PF07685">
    <property type="entry name" value="GATase_3"/>
    <property type="match status" value="1"/>
</dbReference>
<gene>
    <name evidence="9" type="ORF">H9736_05640</name>
</gene>
<sequence>MTERLPRLLLAAPASGSGKTTATCAILRALVLEGVAAASFKCGPDYIDPMFHRACVGVRRAGNLDLFFSTPQQVRRLLAQGAAGAQIAVLEGAMGLYDGIACTEDASAYQLARQTQTPILLVVDARGMALSVCAQIKGLREFRPDAPVAGVLLNRVSPGLYPELKAAVERECGLPVAGYLPRLPQGSLESRHLGLVTAGEVADLRQRLDALAAQAKETVDFDLLWRIARSAPPLRYEPELLPQLEGRPVIAVAQDRAFCFYYQETLELLEALGARLCPFSPLEDGTLPPGTQGMLLGGGYPELYAAQLAENLPMRRAVAAAVAAGLPTIAECGGFLYLHRTLQDPQGNSHPMAGALDGEGLCGQKLGRFGYVTLRARTGGLLCPEGETLAAHEFHYWQSTQPGADFWAQKPHRQTGWAAGRHTRTLYAGFPHLYLPGAPQAAVRFLQAAAGIKEEATWN</sequence>
<evidence type="ECO:0000259" key="7">
    <source>
        <dbReference type="Pfam" id="PF01656"/>
    </source>
</evidence>
<dbReference type="Proteomes" id="UP000886800">
    <property type="component" value="Unassembled WGS sequence"/>
</dbReference>